<keyword evidence="4" id="KW-1185">Reference proteome</keyword>
<dbReference type="HOGENOM" id="CLU_649202_0_0_1"/>
<dbReference type="GO" id="GO:0008270">
    <property type="term" value="F:zinc ion binding"/>
    <property type="evidence" value="ECO:0007669"/>
    <property type="project" value="InterPro"/>
</dbReference>
<dbReference type="PANTHER" id="PTHR47431:SF1">
    <property type="entry name" value="ZN(II)2CYS6 TRANSCRIPTION FACTOR (EUROFUNG)"/>
    <property type="match status" value="1"/>
</dbReference>
<dbReference type="CDD" id="cd12148">
    <property type="entry name" value="fungal_TF_MHR"/>
    <property type="match status" value="1"/>
</dbReference>
<evidence type="ECO:0000256" key="1">
    <source>
        <dbReference type="ARBA" id="ARBA00023242"/>
    </source>
</evidence>
<feature type="non-terminal residue" evidence="3">
    <location>
        <position position="395"/>
    </location>
</feature>
<accession>A0A084B2Y2</accession>
<proteinExistence type="predicted"/>
<sequence>MYQKSSPGRALKSLVFPQTRRARQNRNNPNHCHIYQVATLLLLAIVFYGKGELADAGDYLEKAITLSADVGMNRVDLITELRDREFAELWKRTYWYLYIMTEALRDADIDRDFHLECPEPDFPLPGSDDWSGYHRSVAHHTSQMTLSRFDMADFEDHAPVFSSLAYLIAIVRAGRSIKRLVEHSRDRLDRAAIRADALLMTWKLHLPLQKQKGVTKSGEIDDIMLQSLVLFHSLRMLVHTTLIGCSRDGNEPIHTQTRLGSAEAAITLLTLHPHLLQTSPLNIKPLSRCAMAGLNTTPPVETDFRARDNLRLVLGALKQASAVWKTAELESRTLKAMARTAYSIQGVHAQTNSTVCPTSPIDILSGDDNVQFAEANYSEQYGDVGVSVDGCGNSM</sequence>
<name>A0A084B2Y2_STACB</name>
<dbReference type="PANTHER" id="PTHR47431">
    <property type="entry name" value="ZN(II)2CYS6 TRANSCRIPTION FACTOR (EUROFUNG)-RELATED"/>
    <property type="match status" value="1"/>
</dbReference>
<organism evidence="3 4">
    <name type="scientific">Stachybotrys chartarum (strain CBS 109288 / IBT 7711)</name>
    <name type="common">Toxic black mold</name>
    <name type="synonym">Stilbospora chartarum</name>
    <dbReference type="NCBI Taxonomy" id="1280523"/>
    <lineage>
        <taxon>Eukaryota</taxon>
        <taxon>Fungi</taxon>
        <taxon>Dikarya</taxon>
        <taxon>Ascomycota</taxon>
        <taxon>Pezizomycotina</taxon>
        <taxon>Sordariomycetes</taxon>
        <taxon>Hypocreomycetidae</taxon>
        <taxon>Hypocreales</taxon>
        <taxon>Stachybotryaceae</taxon>
        <taxon>Stachybotrys</taxon>
    </lineage>
</organism>
<evidence type="ECO:0000259" key="2">
    <source>
        <dbReference type="Pfam" id="PF04082"/>
    </source>
</evidence>
<dbReference type="GO" id="GO:0003677">
    <property type="term" value="F:DNA binding"/>
    <property type="evidence" value="ECO:0007669"/>
    <property type="project" value="InterPro"/>
</dbReference>
<dbReference type="Pfam" id="PF04082">
    <property type="entry name" value="Fungal_trans"/>
    <property type="match status" value="1"/>
</dbReference>
<gene>
    <name evidence="3" type="ORF">S7711_09115</name>
</gene>
<dbReference type="EMBL" id="KL648116">
    <property type="protein sequence ID" value="KEY71911.1"/>
    <property type="molecule type" value="Genomic_DNA"/>
</dbReference>
<dbReference type="Proteomes" id="UP000028045">
    <property type="component" value="Unassembled WGS sequence"/>
</dbReference>
<evidence type="ECO:0000313" key="4">
    <source>
        <dbReference type="Proteomes" id="UP000028045"/>
    </source>
</evidence>
<protein>
    <recommendedName>
        <fullName evidence="2">Xylanolytic transcriptional activator regulatory domain-containing protein</fullName>
    </recommendedName>
</protein>
<evidence type="ECO:0000313" key="3">
    <source>
        <dbReference type="EMBL" id="KEY71911.1"/>
    </source>
</evidence>
<dbReference type="AlphaFoldDB" id="A0A084B2Y2"/>
<keyword evidence="1" id="KW-0539">Nucleus</keyword>
<reference evidence="3 4" key="1">
    <citation type="journal article" date="2014" name="BMC Genomics">
        <title>Comparative genome sequencing reveals chemotype-specific gene clusters in the toxigenic black mold Stachybotrys.</title>
        <authorList>
            <person name="Semeiks J."/>
            <person name="Borek D."/>
            <person name="Otwinowski Z."/>
            <person name="Grishin N.V."/>
        </authorList>
    </citation>
    <scope>NUCLEOTIDE SEQUENCE [LARGE SCALE GENOMIC DNA]</scope>
    <source>
        <strain evidence="4">CBS 109288 / IBT 7711</strain>
    </source>
</reference>
<dbReference type="GO" id="GO:0006351">
    <property type="term" value="P:DNA-templated transcription"/>
    <property type="evidence" value="ECO:0007669"/>
    <property type="project" value="InterPro"/>
</dbReference>
<dbReference type="InterPro" id="IPR007219">
    <property type="entry name" value="XnlR_reg_dom"/>
</dbReference>
<feature type="domain" description="Xylanolytic transcriptional activator regulatory" evidence="2">
    <location>
        <begin position="13"/>
        <end position="100"/>
    </location>
</feature>